<proteinExistence type="predicted"/>
<gene>
    <name evidence="1" type="ORF">AKO1_000928</name>
</gene>
<keyword evidence="2" id="KW-1185">Reference proteome</keyword>
<organism evidence="1 2">
    <name type="scientific">Acrasis kona</name>
    <dbReference type="NCBI Taxonomy" id="1008807"/>
    <lineage>
        <taxon>Eukaryota</taxon>
        <taxon>Discoba</taxon>
        <taxon>Heterolobosea</taxon>
        <taxon>Tetramitia</taxon>
        <taxon>Eutetramitia</taxon>
        <taxon>Acrasidae</taxon>
        <taxon>Acrasis</taxon>
    </lineage>
</organism>
<dbReference type="Gene3D" id="3.90.70.80">
    <property type="match status" value="1"/>
</dbReference>
<comment type="caution">
    <text evidence="1">The sequence shown here is derived from an EMBL/GenBank/DDBJ whole genome shotgun (WGS) entry which is preliminary data.</text>
</comment>
<name>A0AAW2ZQB8_9EUKA</name>
<sequence>MMPNNLFCGNNQVSQANNNQYRRESLTDIHYDEDATTSQFQMFNLDSEYYKLGLRRIRAPRDGGCLFNSIKVFLEDDNPVRASIVDYMRVELQQYMDENIGDMAHANPNNYLLQAMVSLYDVCWYSEKKRKEVENRTVSDYLNDMSDIGTYGSAAEII</sequence>
<evidence type="ECO:0000313" key="1">
    <source>
        <dbReference type="EMBL" id="KAL0492056.1"/>
    </source>
</evidence>
<evidence type="ECO:0008006" key="3">
    <source>
        <dbReference type="Google" id="ProtNLM"/>
    </source>
</evidence>
<dbReference type="CDD" id="cd22744">
    <property type="entry name" value="OTU"/>
    <property type="match status" value="1"/>
</dbReference>
<accession>A0AAW2ZQB8</accession>
<reference evidence="1 2" key="1">
    <citation type="submission" date="2024-03" db="EMBL/GenBank/DDBJ databases">
        <title>The Acrasis kona genome and developmental transcriptomes reveal deep origins of eukaryotic multicellular pathways.</title>
        <authorList>
            <person name="Sheikh S."/>
            <person name="Fu C.-J."/>
            <person name="Brown M.W."/>
            <person name="Baldauf S.L."/>
        </authorList>
    </citation>
    <scope>NUCLEOTIDE SEQUENCE [LARGE SCALE GENOMIC DNA]</scope>
    <source>
        <strain evidence="1 2">ATCC MYA-3509</strain>
    </source>
</reference>
<feature type="non-terminal residue" evidence="1">
    <location>
        <position position="1"/>
    </location>
</feature>
<protein>
    <recommendedName>
        <fullName evidence="3">OTU domain-containing protein</fullName>
    </recommendedName>
</protein>
<feature type="non-terminal residue" evidence="1">
    <location>
        <position position="158"/>
    </location>
</feature>
<evidence type="ECO:0000313" key="2">
    <source>
        <dbReference type="Proteomes" id="UP001431209"/>
    </source>
</evidence>
<dbReference type="AlphaFoldDB" id="A0AAW2ZQB8"/>
<dbReference type="EMBL" id="JAOPGA020001943">
    <property type="protein sequence ID" value="KAL0492056.1"/>
    <property type="molecule type" value="Genomic_DNA"/>
</dbReference>
<dbReference type="Proteomes" id="UP001431209">
    <property type="component" value="Unassembled WGS sequence"/>
</dbReference>